<keyword evidence="2" id="KW-0677">Repeat</keyword>
<dbReference type="InterPro" id="IPR036236">
    <property type="entry name" value="Znf_C2H2_sf"/>
</dbReference>
<dbReference type="EMBL" id="OB660040">
    <property type="protein sequence ID" value="CAD7222256.1"/>
    <property type="molecule type" value="Genomic_DNA"/>
</dbReference>
<proteinExistence type="predicted"/>
<keyword evidence="3" id="KW-0863">Zinc-finger</keyword>
<dbReference type="GO" id="GO:0008270">
    <property type="term" value="F:zinc ion binding"/>
    <property type="evidence" value="ECO:0007669"/>
    <property type="project" value="UniProtKB-KW"/>
</dbReference>
<evidence type="ECO:0000313" key="7">
    <source>
        <dbReference type="EMBL" id="CAD7222256.1"/>
    </source>
</evidence>
<evidence type="ECO:0000256" key="4">
    <source>
        <dbReference type="ARBA" id="ARBA00022833"/>
    </source>
</evidence>
<accession>A0A7R8ZI59</accession>
<evidence type="ECO:0000256" key="3">
    <source>
        <dbReference type="ARBA" id="ARBA00022771"/>
    </source>
</evidence>
<dbReference type="Pfam" id="PF22995">
    <property type="entry name" value="C2CH-3rd_BIRD-IDD"/>
    <property type="match status" value="1"/>
</dbReference>
<keyword evidence="5" id="KW-0805">Transcription regulation</keyword>
<evidence type="ECO:0000256" key="1">
    <source>
        <dbReference type="ARBA" id="ARBA00022723"/>
    </source>
</evidence>
<keyword evidence="6" id="KW-0804">Transcription</keyword>
<evidence type="ECO:0000256" key="2">
    <source>
        <dbReference type="ARBA" id="ARBA00022737"/>
    </source>
</evidence>
<reference evidence="7" key="1">
    <citation type="submission" date="2020-11" db="EMBL/GenBank/DDBJ databases">
        <authorList>
            <person name="Tran Van P."/>
        </authorList>
    </citation>
    <scope>NUCLEOTIDE SEQUENCE</scope>
</reference>
<organism evidence="7">
    <name type="scientific">Cyprideis torosa</name>
    <dbReference type="NCBI Taxonomy" id="163714"/>
    <lineage>
        <taxon>Eukaryota</taxon>
        <taxon>Metazoa</taxon>
        <taxon>Ecdysozoa</taxon>
        <taxon>Arthropoda</taxon>
        <taxon>Crustacea</taxon>
        <taxon>Oligostraca</taxon>
        <taxon>Ostracoda</taxon>
        <taxon>Podocopa</taxon>
        <taxon>Podocopida</taxon>
        <taxon>Cytherocopina</taxon>
        <taxon>Cytheroidea</taxon>
        <taxon>Cytherideidae</taxon>
        <taxon>Cyprideis</taxon>
    </lineage>
</organism>
<sequence>MKSNGDGEKGSDQEDDGRDGRWICNRCGKGYMRKGVLQRHLRFECGRQRKFGGRTGDGEKGSDQADNGRDGRWICNRCGKGYMRKGDLKRHLRFECGVNPQFSCHGDGTASDVGDVIVIRATCPGICSLNAEFAHNFPATFVDGPVTDVGKATFAKGICHGICALNVE</sequence>
<name>A0A7R8ZI59_9CRUS</name>
<keyword evidence="1" id="KW-0479">Metal-binding</keyword>
<dbReference type="Gene3D" id="3.30.160.60">
    <property type="entry name" value="Classic Zinc Finger"/>
    <property type="match status" value="1"/>
</dbReference>
<dbReference type="OrthoDB" id="6571533at2759"/>
<dbReference type="SUPFAM" id="SSF57667">
    <property type="entry name" value="beta-beta-alpha zinc fingers"/>
    <property type="match status" value="1"/>
</dbReference>
<evidence type="ECO:0000256" key="6">
    <source>
        <dbReference type="ARBA" id="ARBA00023163"/>
    </source>
</evidence>
<dbReference type="InterPro" id="IPR013087">
    <property type="entry name" value="Znf_C2H2_type"/>
</dbReference>
<protein>
    <submittedName>
        <fullName evidence="7">Uncharacterized protein</fullName>
    </submittedName>
</protein>
<dbReference type="PROSITE" id="PS50157">
    <property type="entry name" value="ZINC_FINGER_C2H2_2"/>
    <property type="match status" value="2"/>
</dbReference>
<keyword evidence="4" id="KW-0862">Zinc</keyword>
<evidence type="ECO:0000256" key="5">
    <source>
        <dbReference type="ARBA" id="ARBA00023015"/>
    </source>
</evidence>
<gene>
    <name evidence="7" type="ORF">CTOB1V02_LOCUS269</name>
</gene>
<dbReference type="InterPro" id="IPR055187">
    <property type="entry name" value="C2CH-3rd_BIRD-IDD"/>
</dbReference>
<dbReference type="AlphaFoldDB" id="A0A7R8ZI59"/>